<feature type="region of interest" description="Disordered" evidence="1">
    <location>
        <begin position="1"/>
        <end position="20"/>
    </location>
</feature>
<gene>
    <name evidence="2" type="ORF">SKAU_G00217910</name>
</gene>
<evidence type="ECO:0000256" key="1">
    <source>
        <dbReference type="SAM" id="MobiDB-lite"/>
    </source>
</evidence>
<dbReference type="EMBL" id="JAINUF010000007">
    <property type="protein sequence ID" value="KAJ8354224.1"/>
    <property type="molecule type" value="Genomic_DNA"/>
</dbReference>
<proteinExistence type="predicted"/>
<organism evidence="2 3">
    <name type="scientific">Synaphobranchus kaupii</name>
    <name type="common">Kaup's arrowtooth eel</name>
    <dbReference type="NCBI Taxonomy" id="118154"/>
    <lineage>
        <taxon>Eukaryota</taxon>
        <taxon>Metazoa</taxon>
        <taxon>Chordata</taxon>
        <taxon>Craniata</taxon>
        <taxon>Vertebrata</taxon>
        <taxon>Euteleostomi</taxon>
        <taxon>Actinopterygii</taxon>
        <taxon>Neopterygii</taxon>
        <taxon>Teleostei</taxon>
        <taxon>Anguilliformes</taxon>
        <taxon>Synaphobranchidae</taxon>
        <taxon>Synaphobranchus</taxon>
    </lineage>
</organism>
<protein>
    <submittedName>
        <fullName evidence="2">Uncharacterized protein</fullName>
    </submittedName>
</protein>
<dbReference type="Proteomes" id="UP001152622">
    <property type="component" value="Chromosome 7"/>
</dbReference>
<keyword evidence="3" id="KW-1185">Reference proteome</keyword>
<name>A0A9Q1FA60_SYNKA</name>
<reference evidence="2" key="1">
    <citation type="journal article" date="2023" name="Science">
        <title>Genome structures resolve the early diversification of teleost fishes.</title>
        <authorList>
            <person name="Parey E."/>
            <person name="Louis A."/>
            <person name="Montfort J."/>
            <person name="Bouchez O."/>
            <person name="Roques C."/>
            <person name="Iampietro C."/>
            <person name="Lluch J."/>
            <person name="Castinel A."/>
            <person name="Donnadieu C."/>
            <person name="Desvignes T."/>
            <person name="Floi Bucao C."/>
            <person name="Jouanno E."/>
            <person name="Wen M."/>
            <person name="Mejri S."/>
            <person name="Dirks R."/>
            <person name="Jansen H."/>
            <person name="Henkel C."/>
            <person name="Chen W.J."/>
            <person name="Zahm M."/>
            <person name="Cabau C."/>
            <person name="Klopp C."/>
            <person name="Thompson A.W."/>
            <person name="Robinson-Rechavi M."/>
            <person name="Braasch I."/>
            <person name="Lecointre G."/>
            <person name="Bobe J."/>
            <person name="Postlethwait J.H."/>
            <person name="Berthelot C."/>
            <person name="Roest Crollius H."/>
            <person name="Guiguen Y."/>
        </authorList>
    </citation>
    <scope>NUCLEOTIDE SEQUENCE</scope>
    <source>
        <strain evidence="2">WJC10195</strain>
    </source>
</reference>
<dbReference type="AlphaFoldDB" id="A0A9Q1FA60"/>
<evidence type="ECO:0000313" key="3">
    <source>
        <dbReference type="Proteomes" id="UP001152622"/>
    </source>
</evidence>
<sequence>MDRANGASAPVPRTARGPPSLRPCMVCGPRLLKEVEHQRPPCAQRKLTTRPLGAYSEPWAPQHLQCEGPWAPPRLKHELTTRAPGPCSAYNVRPLGA</sequence>
<comment type="caution">
    <text evidence="2">The sequence shown here is derived from an EMBL/GenBank/DDBJ whole genome shotgun (WGS) entry which is preliminary data.</text>
</comment>
<accession>A0A9Q1FA60</accession>
<evidence type="ECO:0000313" key="2">
    <source>
        <dbReference type="EMBL" id="KAJ8354224.1"/>
    </source>
</evidence>